<keyword evidence="3" id="KW-1185">Reference proteome</keyword>
<dbReference type="Pfam" id="PF12680">
    <property type="entry name" value="SnoaL_2"/>
    <property type="match status" value="1"/>
</dbReference>
<evidence type="ECO:0000259" key="1">
    <source>
        <dbReference type="Pfam" id="PF12680"/>
    </source>
</evidence>
<dbReference type="Gene3D" id="3.10.450.50">
    <property type="match status" value="1"/>
</dbReference>
<dbReference type="EMBL" id="LABY01000291">
    <property type="protein sequence ID" value="KMO28665.1"/>
    <property type="molecule type" value="Genomic_DNA"/>
</dbReference>
<gene>
    <name evidence="2" type="ORF">VQ02_31225</name>
</gene>
<dbReference type="InterPro" id="IPR037401">
    <property type="entry name" value="SnoaL-like"/>
</dbReference>
<evidence type="ECO:0000313" key="2">
    <source>
        <dbReference type="EMBL" id="KMO28665.1"/>
    </source>
</evidence>
<dbReference type="Proteomes" id="UP000035955">
    <property type="component" value="Unassembled WGS sequence"/>
</dbReference>
<dbReference type="SUPFAM" id="SSF54427">
    <property type="entry name" value="NTF2-like"/>
    <property type="match status" value="1"/>
</dbReference>
<evidence type="ECO:0000313" key="3">
    <source>
        <dbReference type="Proteomes" id="UP000035955"/>
    </source>
</evidence>
<proteinExistence type="predicted"/>
<feature type="domain" description="SnoaL-like" evidence="1">
    <location>
        <begin position="28"/>
        <end position="123"/>
    </location>
</feature>
<name>A0A0J6S0I8_9HYPH</name>
<reference evidence="2 3" key="1">
    <citation type="submission" date="2015-03" db="EMBL/GenBank/DDBJ databases">
        <title>Genome sequencing of Methylobacterium variabile DSM 16961.</title>
        <authorList>
            <person name="Chaudhry V."/>
            <person name="Patil P.B."/>
        </authorList>
    </citation>
    <scope>NUCLEOTIDE SEQUENCE [LARGE SCALE GENOMIC DNA]</scope>
    <source>
        <strain evidence="2 3">DSM 16961</strain>
    </source>
</reference>
<organism evidence="2 3">
    <name type="scientific">Methylobacterium variabile</name>
    <dbReference type="NCBI Taxonomy" id="298794"/>
    <lineage>
        <taxon>Bacteria</taxon>
        <taxon>Pseudomonadati</taxon>
        <taxon>Pseudomonadota</taxon>
        <taxon>Alphaproteobacteria</taxon>
        <taxon>Hyphomicrobiales</taxon>
        <taxon>Methylobacteriaceae</taxon>
        <taxon>Methylobacterium</taxon>
    </lineage>
</organism>
<dbReference type="PATRIC" id="fig|298794.3.peg.4544"/>
<dbReference type="AlphaFoldDB" id="A0A0J6S0I8"/>
<dbReference type="RefSeq" id="WP_048448142.1">
    <property type="nucleotide sequence ID" value="NZ_LABY01000291.1"/>
</dbReference>
<protein>
    <recommendedName>
        <fullName evidence="1">SnoaL-like domain-containing protein</fullName>
    </recommendedName>
</protein>
<dbReference type="OrthoDB" id="7064268at2"/>
<comment type="caution">
    <text evidence="2">The sequence shown here is derived from an EMBL/GenBank/DDBJ whole genome shotgun (WGS) entry which is preliminary data.</text>
</comment>
<dbReference type="InterPro" id="IPR032710">
    <property type="entry name" value="NTF2-like_dom_sf"/>
</dbReference>
<accession>A0A0J6S0I8</accession>
<sequence>MSETTHAARPAPEPDYDRLLRANLERVFNERYAGRRAAALDELYVAEPVMFEPTNVVEGRSAIATVAGNLLEQFGPTFRFTPVGTAVGHHGLGSLQWQAGPDGGPIVVTGADVAEVVDGRIARLWVLLNPPAA</sequence>